<dbReference type="InterPro" id="IPR016032">
    <property type="entry name" value="Sig_transdc_resp-reg_C-effctor"/>
</dbReference>
<organism evidence="7 8">
    <name type="scientific">Roseivivax isoporae LMG 25204</name>
    <dbReference type="NCBI Taxonomy" id="1449351"/>
    <lineage>
        <taxon>Bacteria</taxon>
        <taxon>Pseudomonadati</taxon>
        <taxon>Pseudomonadota</taxon>
        <taxon>Alphaproteobacteria</taxon>
        <taxon>Rhodobacterales</taxon>
        <taxon>Roseobacteraceae</taxon>
        <taxon>Roseivivax</taxon>
    </lineage>
</organism>
<dbReference type="InterPro" id="IPR036388">
    <property type="entry name" value="WH-like_DNA-bd_sf"/>
</dbReference>
<dbReference type="GO" id="GO:0003677">
    <property type="term" value="F:DNA binding"/>
    <property type="evidence" value="ECO:0007669"/>
    <property type="project" value="UniProtKB-KW"/>
</dbReference>
<dbReference type="InterPro" id="IPR011006">
    <property type="entry name" value="CheY-like_superfamily"/>
</dbReference>
<dbReference type="eggNOG" id="COG2197">
    <property type="taxonomic scope" value="Bacteria"/>
</dbReference>
<dbReference type="PANTHER" id="PTHR44688:SF16">
    <property type="entry name" value="DNA-BINDING TRANSCRIPTIONAL ACTIVATOR DEVR_DOSR"/>
    <property type="match status" value="1"/>
</dbReference>
<dbReference type="GO" id="GO:0000160">
    <property type="term" value="P:phosphorelay signal transduction system"/>
    <property type="evidence" value="ECO:0007669"/>
    <property type="project" value="InterPro"/>
</dbReference>
<reference evidence="7 8" key="1">
    <citation type="submission" date="2014-01" db="EMBL/GenBank/DDBJ databases">
        <title>Roseivivax isoporae LMG 25204 Genome Sequencing.</title>
        <authorList>
            <person name="Lai Q."/>
            <person name="Li G."/>
            <person name="Shao Z."/>
        </authorList>
    </citation>
    <scope>NUCLEOTIDE SEQUENCE [LARGE SCALE GENOMIC DNA]</scope>
    <source>
        <strain evidence="7 8">LMG 25204</strain>
    </source>
</reference>
<dbReference type="SMART" id="SM00421">
    <property type="entry name" value="HTH_LUXR"/>
    <property type="match status" value="1"/>
</dbReference>
<keyword evidence="4" id="KW-0597">Phosphoprotein</keyword>
<evidence type="ECO:0000259" key="5">
    <source>
        <dbReference type="PROSITE" id="PS50043"/>
    </source>
</evidence>
<keyword evidence="1" id="KW-0805">Transcription regulation</keyword>
<dbReference type="InterPro" id="IPR000792">
    <property type="entry name" value="Tscrpt_reg_LuxR_C"/>
</dbReference>
<dbReference type="STRING" id="1449351.RISW2_18710"/>
<dbReference type="AlphaFoldDB" id="X7F294"/>
<dbReference type="Gene3D" id="3.40.50.2300">
    <property type="match status" value="1"/>
</dbReference>
<dbReference type="Pfam" id="PF00196">
    <property type="entry name" value="GerE"/>
    <property type="match status" value="1"/>
</dbReference>
<comment type="caution">
    <text evidence="7">The sequence shown here is derived from an EMBL/GenBank/DDBJ whole genome shotgun (WGS) entry which is preliminary data.</text>
</comment>
<sequence length="210" mass="23076">MDSRRTDRIAVADDCPIFADAAARLLCDAFDLADGACPVIAPFVADAVVEARPDLLILDPLFVRPLDHLVPQWRLEAPSMRLFAFATRPTIELARFCLGLGFHGFLPKTADAATLVRAVRVVVKGGNFIDRTVGRRLMTDSAVPDVRPLTRREEDVLKRTSLGFSNREIARVLDLSPKTVDSHRARGMNKLGLGARSELVRFAAANGWLS</sequence>
<keyword evidence="2" id="KW-0238">DNA-binding</keyword>
<protein>
    <recommendedName>
        <fullName evidence="9">LuxR family transcriptional regulator</fullName>
    </recommendedName>
</protein>
<dbReference type="Gene3D" id="1.10.10.10">
    <property type="entry name" value="Winged helix-like DNA-binding domain superfamily/Winged helix DNA-binding domain"/>
    <property type="match status" value="1"/>
</dbReference>
<evidence type="ECO:0000256" key="3">
    <source>
        <dbReference type="ARBA" id="ARBA00023163"/>
    </source>
</evidence>
<evidence type="ECO:0000313" key="7">
    <source>
        <dbReference type="EMBL" id="ETX26868.1"/>
    </source>
</evidence>
<feature type="domain" description="HTH luxR-type" evidence="5">
    <location>
        <begin position="142"/>
        <end position="207"/>
    </location>
</feature>
<name>X7F294_9RHOB</name>
<dbReference type="Proteomes" id="UP000023430">
    <property type="component" value="Unassembled WGS sequence"/>
</dbReference>
<dbReference type="InterPro" id="IPR001789">
    <property type="entry name" value="Sig_transdc_resp-reg_receiver"/>
</dbReference>
<gene>
    <name evidence="7" type="ORF">RISW2_18710</name>
</gene>
<evidence type="ECO:0000256" key="4">
    <source>
        <dbReference type="PROSITE-ProRule" id="PRU00169"/>
    </source>
</evidence>
<evidence type="ECO:0008006" key="9">
    <source>
        <dbReference type="Google" id="ProtNLM"/>
    </source>
</evidence>
<dbReference type="SUPFAM" id="SSF46894">
    <property type="entry name" value="C-terminal effector domain of the bipartite response regulators"/>
    <property type="match status" value="1"/>
</dbReference>
<accession>X7F294</accession>
<dbReference type="CDD" id="cd06170">
    <property type="entry name" value="LuxR_C_like"/>
    <property type="match status" value="1"/>
</dbReference>
<evidence type="ECO:0000313" key="8">
    <source>
        <dbReference type="Proteomes" id="UP000023430"/>
    </source>
</evidence>
<evidence type="ECO:0000259" key="6">
    <source>
        <dbReference type="PROSITE" id="PS50110"/>
    </source>
</evidence>
<dbReference type="OrthoDB" id="9814495at2"/>
<dbReference type="SUPFAM" id="SSF52172">
    <property type="entry name" value="CheY-like"/>
    <property type="match status" value="1"/>
</dbReference>
<proteinExistence type="predicted"/>
<keyword evidence="3" id="KW-0804">Transcription</keyword>
<dbReference type="PRINTS" id="PR00038">
    <property type="entry name" value="HTHLUXR"/>
</dbReference>
<dbReference type="PROSITE" id="PS50043">
    <property type="entry name" value="HTH_LUXR_2"/>
    <property type="match status" value="1"/>
</dbReference>
<dbReference type="GO" id="GO:0006355">
    <property type="term" value="P:regulation of DNA-templated transcription"/>
    <property type="evidence" value="ECO:0007669"/>
    <property type="project" value="InterPro"/>
</dbReference>
<keyword evidence="8" id="KW-1185">Reference proteome</keyword>
<dbReference type="PROSITE" id="PS50110">
    <property type="entry name" value="RESPONSE_REGULATORY"/>
    <property type="match status" value="1"/>
</dbReference>
<evidence type="ECO:0000256" key="2">
    <source>
        <dbReference type="ARBA" id="ARBA00023125"/>
    </source>
</evidence>
<dbReference type="EMBL" id="JAME01000050">
    <property type="protein sequence ID" value="ETX26868.1"/>
    <property type="molecule type" value="Genomic_DNA"/>
</dbReference>
<dbReference type="PANTHER" id="PTHR44688">
    <property type="entry name" value="DNA-BINDING TRANSCRIPTIONAL ACTIVATOR DEVR_DOSR"/>
    <property type="match status" value="1"/>
</dbReference>
<dbReference type="RefSeq" id="WP_051492226.1">
    <property type="nucleotide sequence ID" value="NZ_JAME01000050.1"/>
</dbReference>
<feature type="domain" description="Response regulatory" evidence="6">
    <location>
        <begin position="8"/>
        <end position="123"/>
    </location>
</feature>
<evidence type="ECO:0000256" key="1">
    <source>
        <dbReference type="ARBA" id="ARBA00023015"/>
    </source>
</evidence>
<feature type="modified residue" description="4-aspartylphosphate" evidence="4">
    <location>
        <position position="59"/>
    </location>
</feature>